<dbReference type="AlphaFoldDB" id="A0A445I4I3"/>
<dbReference type="PANTHER" id="PTHR24286">
    <property type="entry name" value="CYTOCHROME P450 26"/>
    <property type="match status" value="1"/>
</dbReference>
<dbReference type="EMBL" id="QZWG01000011">
    <property type="protein sequence ID" value="RZB80985.1"/>
    <property type="molecule type" value="Genomic_DNA"/>
</dbReference>
<dbReference type="GO" id="GO:0020037">
    <property type="term" value="F:heme binding"/>
    <property type="evidence" value="ECO:0007669"/>
    <property type="project" value="InterPro"/>
</dbReference>
<comment type="similarity">
    <text evidence="1">Belongs to the cytochrome P450 family.</text>
</comment>
<name>A0A445I4I3_GLYSO</name>
<evidence type="ECO:0000313" key="4">
    <source>
        <dbReference type="EMBL" id="RZB80985.1"/>
    </source>
</evidence>
<organism evidence="4 5">
    <name type="scientific">Glycine soja</name>
    <name type="common">Wild soybean</name>
    <dbReference type="NCBI Taxonomy" id="3848"/>
    <lineage>
        <taxon>Eukaryota</taxon>
        <taxon>Viridiplantae</taxon>
        <taxon>Streptophyta</taxon>
        <taxon>Embryophyta</taxon>
        <taxon>Tracheophyta</taxon>
        <taxon>Spermatophyta</taxon>
        <taxon>Magnoliopsida</taxon>
        <taxon>eudicotyledons</taxon>
        <taxon>Gunneridae</taxon>
        <taxon>Pentapetalae</taxon>
        <taxon>rosids</taxon>
        <taxon>fabids</taxon>
        <taxon>Fabales</taxon>
        <taxon>Fabaceae</taxon>
        <taxon>Papilionoideae</taxon>
        <taxon>50 kb inversion clade</taxon>
        <taxon>NPAAA clade</taxon>
        <taxon>indigoferoid/millettioid clade</taxon>
        <taxon>Phaseoleae</taxon>
        <taxon>Glycine</taxon>
        <taxon>Glycine subgen. Soja</taxon>
    </lineage>
</organism>
<evidence type="ECO:0000256" key="1">
    <source>
        <dbReference type="ARBA" id="ARBA00010617"/>
    </source>
</evidence>
<comment type="caution">
    <text evidence="4">The sequence shown here is derived from an EMBL/GenBank/DDBJ whole genome shotgun (WGS) entry which is preliminary data.</text>
</comment>
<keyword evidence="3" id="KW-0408">Iron</keyword>
<dbReference type="GO" id="GO:0016705">
    <property type="term" value="F:oxidoreductase activity, acting on paired donors, with incorporation or reduction of molecular oxygen"/>
    <property type="evidence" value="ECO:0007669"/>
    <property type="project" value="InterPro"/>
</dbReference>
<dbReference type="InterPro" id="IPR036396">
    <property type="entry name" value="Cyt_P450_sf"/>
</dbReference>
<dbReference type="Gene3D" id="1.10.630.10">
    <property type="entry name" value="Cytochrome P450"/>
    <property type="match status" value="2"/>
</dbReference>
<dbReference type="InterPro" id="IPR001128">
    <property type="entry name" value="Cyt_P450"/>
</dbReference>
<accession>A0A445I4I3</accession>
<sequence length="274" mass="32191">MVFMKKLSYEIACNVLFDIKDEHTREAMFVDFTLAFKAIHSLPINLPGTTFWRGQRARARIVDRMIPIMNKRREELSKGVLSSPNDMLSCLLALRDDNHQPLDDDLITDNLIFFISKGRNRRVTWAEIQKMKYTWRVAQELMRMIPPLFGSFRKALKETNYEGYDIPKGWQVYWAAYGTHMNDDIFENPHKFDPSRFENPPKIIPPYSYLPFGTGLHYYVGNEFASIETLTIIHNFVKMYEWSQVNPEEVITRQPMPYPSMGLPIKMKPRCIIP</sequence>
<keyword evidence="2" id="KW-0479">Metal-binding</keyword>
<keyword evidence="5" id="KW-1185">Reference proteome</keyword>
<gene>
    <name evidence="4" type="ORF">D0Y65_030646</name>
</gene>
<dbReference type="Proteomes" id="UP000289340">
    <property type="component" value="Chromosome 11"/>
</dbReference>
<dbReference type="Pfam" id="PF00067">
    <property type="entry name" value="p450"/>
    <property type="match status" value="1"/>
</dbReference>
<dbReference type="InterPro" id="IPR002397">
    <property type="entry name" value="Cyt_P450_B"/>
</dbReference>
<reference evidence="4 5" key="1">
    <citation type="submission" date="2018-09" db="EMBL/GenBank/DDBJ databases">
        <title>A high-quality reference genome of wild soybean provides a powerful tool to mine soybean genomes.</title>
        <authorList>
            <person name="Xie M."/>
            <person name="Chung C.Y.L."/>
            <person name="Li M.-W."/>
            <person name="Wong F.-L."/>
            <person name="Chan T.-F."/>
            <person name="Lam H.-M."/>
        </authorList>
    </citation>
    <scope>NUCLEOTIDE SEQUENCE [LARGE SCALE GENOMIC DNA]</scope>
    <source>
        <strain evidence="5">cv. W05</strain>
        <tissue evidence="4">Hypocotyl of etiolated seedlings</tissue>
    </source>
</reference>
<protein>
    <submittedName>
        <fullName evidence="4">Taxadiene 5-alpha hydroxylase</fullName>
    </submittedName>
</protein>
<evidence type="ECO:0000313" key="5">
    <source>
        <dbReference type="Proteomes" id="UP000289340"/>
    </source>
</evidence>
<dbReference type="PANTHER" id="PTHR24286:SF256">
    <property type="entry name" value="CYTOCHROME P450 FAMILY PROTEIN"/>
    <property type="match status" value="1"/>
</dbReference>
<dbReference type="GO" id="GO:0005506">
    <property type="term" value="F:iron ion binding"/>
    <property type="evidence" value="ECO:0007669"/>
    <property type="project" value="InterPro"/>
</dbReference>
<evidence type="ECO:0000256" key="2">
    <source>
        <dbReference type="ARBA" id="ARBA00022723"/>
    </source>
</evidence>
<evidence type="ECO:0000256" key="3">
    <source>
        <dbReference type="ARBA" id="ARBA00023004"/>
    </source>
</evidence>
<proteinExistence type="inferred from homology"/>
<dbReference type="SUPFAM" id="SSF48264">
    <property type="entry name" value="Cytochrome P450"/>
    <property type="match status" value="1"/>
</dbReference>
<dbReference type="GO" id="GO:0016125">
    <property type="term" value="P:sterol metabolic process"/>
    <property type="evidence" value="ECO:0007669"/>
    <property type="project" value="TreeGrafter"/>
</dbReference>
<dbReference type="GO" id="GO:0004497">
    <property type="term" value="F:monooxygenase activity"/>
    <property type="evidence" value="ECO:0007669"/>
    <property type="project" value="InterPro"/>
</dbReference>
<dbReference type="PRINTS" id="PR00359">
    <property type="entry name" value="BP450"/>
</dbReference>